<feature type="domain" description="DUF7730" evidence="2">
    <location>
        <begin position="76"/>
        <end position="289"/>
    </location>
</feature>
<name>A0A5M9MU61_9EURO</name>
<accession>A0A5M9MU61</accession>
<dbReference type="VEuPathDB" id="FungiDB:EYZ11_000377"/>
<evidence type="ECO:0000313" key="3">
    <source>
        <dbReference type="EMBL" id="KAA8648423.1"/>
    </source>
</evidence>
<gene>
    <name evidence="3" type="ORF">ATNIH1004_004308</name>
</gene>
<proteinExistence type="predicted"/>
<reference evidence="3 4" key="1">
    <citation type="submission" date="2019-08" db="EMBL/GenBank/DDBJ databases">
        <title>The genome sequence of a newly discovered highly antifungal drug resistant Aspergillus species, Aspergillus tanneri NIH 1004.</title>
        <authorList>
            <person name="Mounaud S."/>
            <person name="Singh I."/>
            <person name="Joardar V."/>
            <person name="Pakala S."/>
            <person name="Pakala S."/>
            <person name="Venepally P."/>
            <person name="Chung J.K."/>
            <person name="Losada L."/>
            <person name="Nierman W.C."/>
        </authorList>
    </citation>
    <scope>NUCLEOTIDE SEQUENCE [LARGE SCALE GENOMIC DNA]</scope>
    <source>
        <strain evidence="3 4">NIH1004</strain>
    </source>
</reference>
<comment type="caution">
    <text evidence="3">The sequence shown here is derived from an EMBL/GenBank/DDBJ whole genome shotgun (WGS) entry which is preliminary data.</text>
</comment>
<evidence type="ECO:0000313" key="4">
    <source>
        <dbReference type="Proteomes" id="UP000324241"/>
    </source>
</evidence>
<dbReference type="InterPro" id="IPR056632">
    <property type="entry name" value="DUF7730"/>
</dbReference>
<protein>
    <recommendedName>
        <fullName evidence="2">DUF7730 domain-containing protein</fullName>
    </recommendedName>
</protein>
<dbReference type="Proteomes" id="UP000324241">
    <property type="component" value="Unassembled WGS sequence"/>
</dbReference>
<sequence>MRIPSTIGGMILGQYLNSKSSARTITKKRKQYSPKPLPETRPRRLSASSDSNEDKSLIPIEHESEKKSPKSQYFCKQEQSNLLTSLPIEIRMKIWEYVVILEDFHVVRGQGRLFTILCLGDKMRDRLTPCQHKCWGSSSKPFGWYYGVAPSWSIDTRGCPTLKDVVPLLQTCRLVYSEVVHILYRDTVFRFNHVDTVISFSRTVLSSRLNAIRIVHLAHTVILSMYGEDSKKTVAPYDAKTWEETCRILANMATLRELYIHLGGHRLDSELKDILAPLYQIQQTKTFEVFAGIGRDPAQVYTVGNKPFVFVSKKYEALDEFRDWICC</sequence>
<dbReference type="Pfam" id="PF24864">
    <property type="entry name" value="DUF7730"/>
    <property type="match status" value="1"/>
</dbReference>
<feature type="compositionally biased region" description="Basic and acidic residues" evidence="1">
    <location>
        <begin position="52"/>
        <end position="68"/>
    </location>
</feature>
<dbReference type="GeneID" id="54327010"/>
<feature type="region of interest" description="Disordered" evidence="1">
    <location>
        <begin position="22"/>
        <end position="71"/>
    </location>
</feature>
<evidence type="ECO:0000259" key="2">
    <source>
        <dbReference type="Pfam" id="PF24864"/>
    </source>
</evidence>
<evidence type="ECO:0000256" key="1">
    <source>
        <dbReference type="SAM" id="MobiDB-lite"/>
    </source>
</evidence>
<dbReference type="AlphaFoldDB" id="A0A5M9MU61"/>
<dbReference type="PANTHER" id="PTHR38790">
    <property type="entry name" value="2EXR DOMAIN-CONTAINING PROTEIN-RELATED"/>
    <property type="match status" value="1"/>
</dbReference>
<dbReference type="RefSeq" id="XP_033427784.1">
    <property type="nucleotide sequence ID" value="XM_033568978.1"/>
</dbReference>
<dbReference type="EMBL" id="QUQM01000003">
    <property type="protein sequence ID" value="KAA8648423.1"/>
    <property type="molecule type" value="Genomic_DNA"/>
</dbReference>
<organism evidence="3 4">
    <name type="scientific">Aspergillus tanneri</name>
    <dbReference type="NCBI Taxonomy" id="1220188"/>
    <lineage>
        <taxon>Eukaryota</taxon>
        <taxon>Fungi</taxon>
        <taxon>Dikarya</taxon>
        <taxon>Ascomycota</taxon>
        <taxon>Pezizomycotina</taxon>
        <taxon>Eurotiomycetes</taxon>
        <taxon>Eurotiomycetidae</taxon>
        <taxon>Eurotiales</taxon>
        <taxon>Aspergillaceae</taxon>
        <taxon>Aspergillus</taxon>
        <taxon>Aspergillus subgen. Circumdati</taxon>
    </lineage>
</organism>
<dbReference type="OrthoDB" id="4757095at2759"/>